<accession>A0AAV4FND3</accession>
<name>A0AAV4FND3_9GAST</name>
<dbReference type="AlphaFoldDB" id="A0AAV4FND3"/>
<feature type="region of interest" description="Disordered" evidence="1">
    <location>
        <begin position="1"/>
        <end position="34"/>
    </location>
</feature>
<evidence type="ECO:0000313" key="2">
    <source>
        <dbReference type="EMBL" id="GFR74536.1"/>
    </source>
</evidence>
<evidence type="ECO:0000313" key="3">
    <source>
        <dbReference type="Proteomes" id="UP000762676"/>
    </source>
</evidence>
<proteinExistence type="predicted"/>
<gene>
    <name evidence="2" type="ORF">ElyMa_000432400</name>
</gene>
<feature type="compositionally biased region" description="Acidic residues" evidence="1">
    <location>
        <begin position="55"/>
        <end position="69"/>
    </location>
</feature>
<sequence>MYRTRAPTDQIRKQKANRLLNHDTAQAGGERHHSSRYVAPACIGCLVGRVCHTQEEEEEEDEEGEEEEQQQQQEGEILLSQL</sequence>
<evidence type="ECO:0000256" key="1">
    <source>
        <dbReference type="SAM" id="MobiDB-lite"/>
    </source>
</evidence>
<dbReference type="EMBL" id="BMAT01000852">
    <property type="protein sequence ID" value="GFR74536.1"/>
    <property type="molecule type" value="Genomic_DNA"/>
</dbReference>
<comment type="caution">
    <text evidence="2">The sequence shown here is derived from an EMBL/GenBank/DDBJ whole genome shotgun (WGS) entry which is preliminary data.</text>
</comment>
<dbReference type="Proteomes" id="UP000762676">
    <property type="component" value="Unassembled WGS sequence"/>
</dbReference>
<organism evidence="2 3">
    <name type="scientific">Elysia marginata</name>
    <dbReference type="NCBI Taxonomy" id="1093978"/>
    <lineage>
        <taxon>Eukaryota</taxon>
        <taxon>Metazoa</taxon>
        <taxon>Spiralia</taxon>
        <taxon>Lophotrochozoa</taxon>
        <taxon>Mollusca</taxon>
        <taxon>Gastropoda</taxon>
        <taxon>Heterobranchia</taxon>
        <taxon>Euthyneura</taxon>
        <taxon>Panpulmonata</taxon>
        <taxon>Sacoglossa</taxon>
        <taxon>Placobranchoidea</taxon>
        <taxon>Plakobranchidae</taxon>
        <taxon>Elysia</taxon>
    </lineage>
</organism>
<feature type="region of interest" description="Disordered" evidence="1">
    <location>
        <begin position="53"/>
        <end position="82"/>
    </location>
</feature>
<reference evidence="2 3" key="1">
    <citation type="journal article" date="2021" name="Elife">
        <title>Chloroplast acquisition without the gene transfer in kleptoplastic sea slugs, Plakobranchus ocellatus.</title>
        <authorList>
            <person name="Maeda T."/>
            <person name="Takahashi S."/>
            <person name="Yoshida T."/>
            <person name="Shimamura S."/>
            <person name="Takaki Y."/>
            <person name="Nagai Y."/>
            <person name="Toyoda A."/>
            <person name="Suzuki Y."/>
            <person name="Arimoto A."/>
            <person name="Ishii H."/>
            <person name="Satoh N."/>
            <person name="Nishiyama T."/>
            <person name="Hasebe M."/>
            <person name="Maruyama T."/>
            <person name="Minagawa J."/>
            <person name="Obokata J."/>
            <person name="Shigenobu S."/>
        </authorList>
    </citation>
    <scope>NUCLEOTIDE SEQUENCE [LARGE SCALE GENOMIC DNA]</scope>
</reference>
<protein>
    <submittedName>
        <fullName evidence="2">Uncharacterized protein</fullName>
    </submittedName>
</protein>
<keyword evidence="3" id="KW-1185">Reference proteome</keyword>